<comment type="caution">
    <text evidence="2">The sequence shown here is derived from an EMBL/GenBank/DDBJ whole genome shotgun (WGS) entry which is preliminary data.</text>
</comment>
<dbReference type="InterPro" id="IPR001128">
    <property type="entry name" value="Cyt_P450"/>
</dbReference>
<protein>
    <submittedName>
        <fullName evidence="2">Putative cholesterol 24-hydroxylase</fullName>
    </submittedName>
</protein>
<dbReference type="GO" id="GO:0006707">
    <property type="term" value="P:cholesterol catabolic process"/>
    <property type="evidence" value="ECO:0007669"/>
    <property type="project" value="InterPro"/>
</dbReference>
<accession>A0A2G8L791</accession>
<dbReference type="GO" id="GO:0020037">
    <property type="term" value="F:heme binding"/>
    <property type="evidence" value="ECO:0007669"/>
    <property type="project" value="InterPro"/>
</dbReference>
<proteinExistence type="inferred from homology"/>
<evidence type="ECO:0000313" key="2">
    <source>
        <dbReference type="EMBL" id="PIK56139.1"/>
    </source>
</evidence>
<dbReference type="InterPro" id="IPR036396">
    <property type="entry name" value="Cyt_P450_sf"/>
</dbReference>
<dbReference type="EMBL" id="MRZV01000187">
    <property type="protein sequence ID" value="PIK56139.1"/>
    <property type="molecule type" value="Genomic_DNA"/>
</dbReference>
<dbReference type="STRING" id="307972.A0A2G8L791"/>
<name>A0A2G8L791_STIJA</name>
<dbReference type="InterPro" id="IPR039983">
    <property type="entry name" value="CYP46A1"/>
</dbReference>
<keyword evidence="3" id="KW-1185">Reference proteome</keyword>
<dbReference type="AlphaFoldDB" id="A0A2G8L791"/>
<reference evidence="2 3" key="1">
    <citation type="journal article" date="2017" name="PLoS Biol.">
        <title>The sea cucumber genome provides insights into morphological evolution and visceral regeneration.</title>
        <authorList>
            <person name="Zhang X."/>
            <person name="Sun L."/>
            <person name="Yuan J."/>
            <person name="Sun Y."/>
            <person name="Gao Y."/>
            <person name="Zhang L."/>
            <person name="Li S."/>
            <person name="Dai H."/>
            <person name="Hamel J.F."/>
            <person name="Liu C."/>
            <person name="Yu Y."/>
            <person name="Liu S."/>
            <person name="Lin W."/>
            <person name="Guo K."/>
            <person name="Jin S."/>
            <person name="Xu P."/>
            <person name="Storey K.B."/>
            <person name="Huan P."/>
            <person name="Zhang T."/>
            <person name="Zhou Y."/>
            <person name="Zhang J."/>
            <person name="Lin C."/>
            <person name="Li X."/>
            <person name="Xing L."/>
            <person name="Huo D."/>
            <person name="Sun M."/>
            <person name="Wang L."/>
            <person name="Mercier A."/>
            <person name="Li F."/>
            <person name="Yang H."/>
            <person name="Xiang J."/>
        </authorList>
    </citation>
    <scope>NUCLEOTIDE SEQUENCE [LARGE SCALE GENOMIC DNA]</scope>
    <source>
        <strain evidence="2">Shaxun</strain>
        <tissue evidence="2">Muscle</tissue>
    </source>
</reference>
<dbReference type="OrthoDB" id="1470350at2759"/>
<organism evidence="2 3">
    <name type="scientific">Stichopus japonicus</name>
    <name type="common">Sea cucumber</name>
    <dbReference type="NCBI Taxonomy" id="307972"/>
    <lineage>
        <taxon>Eukaryota</taxon>
        <taxon>Metazoa</taxon>
        <taxon>Echinodermata</taxon>
        <taxon>Eleutherozoa</taxon>
        <taxon>Echinozoa</taxon>
        <taxon>Holothuroidea</taxon>
        <taxon>Aspidochirotacea</taxon>
        <taxon>Aspidochirotida</taxon>
        <taxon>Stichopodidae</taxon>
        <taxon>Apostichopus</taxon>
    </lineage>
</organism>
<dbReference type="Pfam" id="PF00067">
    <property type="entry name" value="p450"/>
    <property type="match status" value="1"/>
</dbReference>
<dbReference type="PANTHER" id="PTHR24293">
    <property type="entry name" value="CYTOCHROME P450 FAMILY 46 SUBFAMILY A"/>
    <property type="match status" value="1"/>
</dbReference>
<dbReference type="Proteomes" id="UP000230750">
    <property type="component" value="Unassembled WGS sequence"/>
</dbReference>
<sequence>MNTEHTKPYTYDLMYDLYGIRFLGNGLVTEKDHSKWNARRKIFNPAFHRKQLIDFMGHFNTSSDKLVVKFKQDADTDKPVQLMDGLCRTTLDVIAKAGFGMKEELILEDSPFIDAVETSLKECSTNFKILSIGFVT</sequence>
<evidence type="ECO:0000256" key="1">
    <source>
        <dbReference type="ARBA" id="ARBA00010617"/>
    </source>
</evidence>
<gene>
    <name evidence="2" type="ORF">BSL78_06958</name>
</gene>
<dbReference type="Gene3D" id="1.10.630.10">
    <property type="entry name" value="Cytochrome P450"/>
    <property type="match status" value="1"/>
</dbReference>
<dbReference type="GO" id="GO:0033781">
    <property type="term" value="F:cholesterol 24-hydroxylase activity"/>
    <property type="evidence" value="ECO:0007669"/>
    <property type="project" value="InterPro"/>
</dbReference>
<evidence type="ECO:0000313" key="3">
    <source>
        <dbReference type="Proteomes" id="UP000230750"/>
    </source>
</evidence>
<dbReference type="SUPFAM" id="SSF48264">
    <property type="entry name" value="Cytochrome P450"/>
    <property type="match status" value="1"/>
</dbReference>
<comment type="similarity">
    <text evidence="1">Belongs to the cytochrome P450 family.</text>
</comment>
<dbReference type="GO" id="GO:0005506">
    <property type="term" value="F:iron ion binding"/>
    <property type="evidence" value="ECO:0007669"/>
    <property type="project" value="InterPro"/>
</dbReference>
<dbReference type="PANTHER" id="PTHR24293:SF0">
    <property type="entry name" value="CYP46A1 PROTEIN-RELATED"/>
    <property type="match status" value="1"/>
</dbReference>